<comment type="caution">
    <text evidence="5">The sequence shown here is derived from an EMBL/GenBank/DDBJ whole genome shotgun (WGS) entry which is preliminary data.</text>
</comment>
<dbReference type="Gene3D" id="3.90.226.10">
    <property type="entry name" value="2-enoyl-CoA Hydratase, Chain A, domain 1"/>
    <property type="match status" value="2"/>
</dbReference>
<feature type="compositionally biased region" description="Pro residues" evidence="2">
    <location>
        <begin position="25"/>
        <end position="36"/>
    </location>
</feature>
<dbReference type="InterPro" id="IPR029045">
    <property type="entry name" value="ClpP/crotonase-like_dom_sf"/>
</dbReference>
<reference evidence="5 6" key="1">
    <citation type="journal article" date="2019" name="Nat. Microbiol.">
        <title>Mediterranean grassland soil C-N compound turnover is dependent on rainfall and depth, and is mediated by genomically divergent microorganisms.</title>
        <authorList>
            <person name="Diamond S."/>
            <person name="Andeer P.F."/>
            <person name="Li Z."/>
            <person name="Crits-Christoph A."/>
            <person name="Burstein D."/>
            <person name="Anantharaman K."/>
            <person name="Lane K.R."/>
            <person name="Thomas B.C."/>
            <person name="Pan C."/>
            <person name="Northen T.R."/>
            <person name="Banfield J.F."/>
        </authorList>
    </citation>
    <scope>NUCLEOTIDE SEQUENCE [LARGE SCALE GENOMIC DNA]</scope>
    <source>
        <strain evidence="5">WS_11</strain>
    </source>
</reference>
<accession>A0A538UCI8</accession>
<dbReference type="PANTHER" id="PTHR43842">
    <property type="entry name" value="PROPIONYL-COA CARBOXYLASE BETA CHAIN"/>
    <property type="match status" value="1"/>
</dbReference>
<evidence type="ECO:0000256" key="1">
    <source>
        <dbReference type="ARBA" id="ARBA00006102"/>
    </source>
</evidence>
<dbReference type="FunFam" id="3.90.226.10:FF:000017">
    <property type="entry name" value="Propionyl-CoA carboxylase subunit beta 5"/>
    <property type="match status" value="1"/>
</dbReference>
<dbReference type="GO" id="GO:0009317">
    <property type="term" value="C:acetyl-CoA carboxylase complex"/>
    <property type="evidence" value="ECO:0007669"/>
    <property type="project" value="TreeGrafter"/>
</dbReference>
<evidence type="ECO:0000259" key="3">
    <source>
        <dbReference type="PROSITE" id="PS50980"/>
    </source>
</evidence>
<feature type="compositionally biased region" description="Basic and acidic residues" evidence="2">
    <location>
        <begin position="1"/>
        <end position="10"/>
    </location>
</feature>
<dbReference type="InterPro" id="IPR034733">
    <property type="entry name" value="AcCoA_carboxyl_beta"/>
</dbReference>
<dbReference type="GO" id="GO:0004658">
    <property type="term" value="F:propionyl-CoA carboxylase activity"/>
    <property type="evidence" value="ECO:0007669"/>
    <property type="project" value="UniProtKB-ARBA"/>
</dbReference>
<feature type="region of interest" description="Disordered" evidence="2">
    <location>
        <begin position="1"/>
        <end position="45"/>
    </location>
</feature>
<comment type="similarity">
    <text evidence="1">Belongs to the AccD/PCCB family.</text>
</comment>
<dbReference type="PROSITE" id="PS50980">
    <property type="entry name" value="COA_CT_NTER"/>
    <property type="match status" value="1"/>
</dbReference>
<evidence type="ECO:0000256" key="2">
    <source>
        <dbReference type="SAM" id="MobiDB-lite"/>
    </source>
</evidence>
<evidence type="ECO:0000313" key="5">
    <source>
        <dbReference type="EMBL" id="TMQ73628.1"/>
    </source>
</evidence>
<feature type="domain" description="CoA carboxyltransferase N-terminal" evidence="3">
    <location>
        <begin position="45"/>
        <end position="301"/>
    </location>
</feature>
<dbReference type="GO" id="GO:0015977">
    <property type="term" value="P:carbon fixation"/>
    <property type="evidence" value="ECO:0007669"/>
    <property type="project" value="UniProtKB-ARBA"/>
</dbReference>
<dbReference type="PROSITE" id="PS50989">
    <property type="entry name" value="COA_CT_CTER"/>
    <property type="match status" value="1"/>
</dbReference>
<dbReference type="AlphaFoldDB" id="A0A538UCI8"/>
<dbReference type="Pfam" id="PF01039">
    <property type="entry name" value="Carboxyl_trans"/>
    <property type="match status" value="1"/>
</dbReference>
<dbReference type="InterPro" id="IPR011762">
    <property type="entry name" value="COA_CT_N"/>
</dbReference>
<dbReference type="SUPFAM" id="SSF52096">
    <property type="entry name" value="ClpP/crotonase"/>
    <property type="match status" value="2"/>
</dbReference>
<dbReference type="InterPro" id="IPR051047">
    <property type="entry name" value="AccD/PCCB"/>
</dbReference>
<proteinExistence type="inferred from homology"/>
<dbReference type="Proteomes" id="UP000319771">
    <property type="component" value="Unassembled WGS sequence"/>
</dbReference>
<name>A0A538UCI8_UNCEI</name>
<evidence type="ECO:0000259" key="4">
    <source>
        <dbReference type="PROSITE" id="PS50989"/>
    </source>
</evidence>
<organism evidence="5 6">
    <name type="scientific">Eiseniibacteriota bacterium</name>
    <dbReference type="NCBI Taxonomy" id="2212470"/>
    <lineage>
        <taxon>Bacteria</taxon>
        <taxon>Candidatus Eiseniibacteriota</taxon>
    </lineage>
</organism>
<protein>
    <submittedName>
        <fullName evidence="5">Acyl-CoA carboxylase subunit beta</fullName>
    </submittedName>
</protein>
<gene>
    <name evidence="5" type="ORF">E6K81_03835</name>
</gene>
<sequence length="558" mass="61136">MRGRVTRREPWPSPLPLRRPHRLDPPPPRPYPPAPDPSREAPLDHKERLAELRRRGEQALAGGGPERVAKMHEKGCLTARERLELLLDPGSFVEIGTFVTHRSQDFGMDQRRPVGDGVVAGWGTVDGRLLYCFAQDFTVFGGTMSEANAKKICAIMDLAMDNGAPVVGLNDSGGARIQEGVLSLGAYADVFLRNTLASGVVPQISAIMGPCAGGAVYSPAITDFTIMVEGTSHMFVTGPEVIKAVTSEEVSFEDLGGAMTHNTKSGVAHFAVRDDADCIRHIQRLLGFLPANNASEPPRRVSTDPIERRDLGLATFVPESADRPYDMKDLVRRIVDDGDFFEVHEHFAQNLIVGFARLNGTPVGIVGNQPQVLAGVLDIDSSVKGARFVRFCDAFNIPLVTFEDVPGFLPGTRQEWGGIIRHGAKLLYAYCEATVPKLTVVVRKAYGGAYDVMSSKHIRGDYNVAWPSAEMAVMGAEGAVNILYREEIARAADKAAERKRRVAEYNEKFASPWIAAELGYLDDVIEPQDTRPKLIAALEMLRHKRQSLPFKKHGNPPL</sequence>
<dbReference type="InterPro" id="IPR011763">
    <property type="entry name" value="COA_CT_C"/>
</dbReference>
<dbReference type="GO" id="GO:0003989">
    <property type="term" value="F:acetyl-CoA carboxylase activity"/>
    <property type="evidence" value="ECO:0007669"/>
    <property type="project" value="UniProtKB-ARBA"/>
</dbReference>
<dbReference type="PANTHER" id="PTHR43842:SF2">
    <property type="entry name" value="PROPIONYL-COA CARBOXYLASE BETA CHAIN, MITOCHONDRIAL"/>
    <property type="match status" value="1"/>
</dbReference>
<dbReference type="EMBL" id="VBPB01000056">
    <property type="protein sequence ID" value="TMQ73628.1"/>
    <property type="molecule type" value="Genomic_DNA"/>
</dbReference>
<dbReference type="FunFam" id="3.90.226.10:FF:000016">
    <property type="entry name" value="Propionyl-CoA carboxylase, beta subunit"/>
    <property type="match status" value="1"/>
</dbReference>
<feature type="domain" description="CoA carboxyltransferase C-terminal" evidence="4">
    <location>
        <begin position="305"/>
        <end position="540"/>
    </location>
</feature>
<evidence type="ECO:0000313" key="6">
    <source>
        <dbReference type="Proteomes" id="UP000319771"/>
    </source>
</evidence>